<organism evidence="1 2">
    <name type="scientific">Gigaspora margarita</name>
    <dbReference type="NCBI Taxonomy" id="4874"/>
    <lineage>
        <taxon>Eukaryota</taxon>
        <taxon>Fungi</taxon>
        <taxon>Fungi incertae sedis</taxon>
        <taxon>Mucoromycota</taxon>
        <taxon>Glomeromycotina</taxon>
        <taxon>Glomeromycetes</taxon>
        <taxon>Diversisporales</taxon>
        <taxon>Gigasporaceae</taxon>
        <taxon>Gigaspora</taxon>
    </lineage>
</organism>
<feature type="non-terminal residue" evidence="1">
    <location>
        <position position="123"/>
    </location>
</feature>
<reference evidence="1 2" key="1">
    <citation type="submission" date="2021-06" db="EMBL/GenBank/DDBJ databases">
        <authorList>
            <person name="Kallberg Y."/>
            <person name="Tangrot J."/>
            <person name="Rosling A."/>
        </authorList>
    </citation>
    <scope>NUCLEOTIDE SEQUENCE [LARGE SCALE GENOMIC DNA]</scope>
    <source>
        <strain evidence="1 2">120-4 pot B 10/14</strain>
    </source>
</reference>
<proteinExistence type="predicted"/>
<keyword evidence="2" id="KW-1185">Reference proteome</keyword>
<name>A0ABN7WRK1_GIGMA</name>
<gene>
    <name evidence="1" type="ORF">GMARGA_LOCUS34051</name>
</gene>
<sequence>MKSNDNYTVVQVSFNIYSFYFFIWHKKVINYENYKELRNATYSYIPQKNPTYAIKKFQDDDHIIVCEELLDDEGDIIEKFVDSNLEGTTHKDKLRYNYCNEKWVIFSIVQYFSYQYAISKNMD</sequence>
<accession>A0ABN7WRK1</accession>
<protein>
    <submittedName>
        <fullName evidence="1">27331_t:CDS:1</fullName>
    </submittedName>
</protein>
<evidence type="ECO:0000313" key="2">
    <source>
        <dbReference type="Proteomes" id="UP000789901"/>
    </source>
</evidence>
<dbReference type="EMBL" id="CAJVQB010058437">
    <property type="protein sequence ID" value="CAG8838587.1"/>
    <property type="molecule type" value="Genomic_DNA"/>
</dbReference>
<comment type="caution">
    <text evidence="1">The sequence shown here is derived from an EMBL/GenBank/DDBJ whole genome shotgun (WGS) entry which is preliminary data.</text>
</comment>
<dbReference type="Proteomes" id="UP000789901">
    <property type="component" value="Unassembled WGS sequence"/>
</dbReference>
<evidence type="ECO:0000313" key="1">
    <source>
        <dbReference type="EMBL" id="CAG8838587.1"/>
    </source>
</evidence>